<keyword evidence="7" id="KW-1185">Reference proteome</keyword>
<gene>
    <name evidence="6" type="ORF">GCK32_010781</name>
</gene>
<organism evidence="6 7">
    <name type="scientific">Trichostrongylus colubriformis</name>
    <name type="common">Black scour worm</name>
    <dbReference type="NCBI Taxonomy" id="6319"/>
    <lineage>
        <taxon>Eukaryota</taxon>
        <taxon>Metazoa</taxon>
        <taxon>Ecdysozoa</taxon>
        <taxon>Nematoda</taxon>
        <taxon>Chromadorea</taxon>
        <taxon>Rhabditida</taxon>
        <taxon>Rhabditina</taxon>
        <taxon>Rhabditomorpha</taxon>
        <taxon>Strongyloidea</taxon>
        <taxon>Trichostrongylidae</taxon>
        <taxon>Trichostrongylus</taxon>
    </lineage>
</organism>
<reference evidence="6 7" key="1">
    <citation type="submission" date="2019-10" db="EMBL/GenBank/DDBJ databases">
        <title>Assembly and Annotation for the nematode Trichostrongylus colubriformis.</title>
        <authorList>
            <person name="Martin J."/>
        </authorList>
    </citation>
    <scope>NUCLEOTIDE SEQUENCE [LARGE SCALE GENOMIC DNA]</scope>
    <source>
        <strain evidence="6">G859</strain>
        <tissue evidence="6">Whole worm</tissue>
    </source>
</reference>
<evidence type="ECO:0000256" key="4">
    <source>
        <dbReference type="ARBA" id="ARBA00022729"/>
    </source>
</evidence>
<evidence type="ECO:0000313" key="6">
    <source>
        <dbReference type="EMBL" id="KAK5971634.1"/>
    </source>
</evidence>
<dbReference type="GO" id="GO:0005576">
    <property type="term" value="C:extracellular region"/>
    <property type="evidence" value="ECO:0007669"/>
    <property type="project" value="UniProtKB-SubCell"/>
</dbReference>
<comment type="similarity">
    <text evidence="2">Belongs to the nematode transthyretin-like family.</text>
</comment>
<sequence length="144" mass="16271">MNSPIILAILTLLQAGPSLPKEETVTIFGTLRCSGHPAAGITINLEDLRKNTDEERYPFKAKTNASGAFALTVPKARLFQTYARLSFGHRCKVDAIERWMHGRCTFFETYPIPSIKSLLPNHTLPFGTLQLDARRPNKKHWCYL</sequence>
<comment type="caution">
    <text evidence="6">The sequence shown here is derived from an EMBL/GenBank/DDBJ whole genome shotgun (WGS) entry which is preliminary data.</text>
</comment>
<dbReference type="GO" id="GO:0009986">
    <property type="term" value="C:cell surface"/>
    <property type="evidence" value="ECO:0007669"/>
    <property type="project" value="InterPro"/>
</dbReference>
<accession>A0AAN8F8T4</accession>
<dbReference type="Proteomes" id="UP001331761">
    <property type="component" value="Unassembled WGS sequence"/>
</dbReference>
<evidence type="ECO:0000256" key="3">
    <source>
        <dbReference type="ARBA" id="ARBA00022525"/>
    </source>
</evidence>
<feature type="signal peptide" evidence="5">
    <location>
        <begin position="1"/>
        <end position="20"/>
    </location>
</feature>
<evidence type="ECO:0000256" key="2">
    <source>
        <dbReference type="ARBA" id="ARBA00010112"/>
    </source>
</evidence>
<protein>
    <recommendedName>
        <fullName evidence="8">Transthyretin-like family protein</fullName>
    </recommendedName>
</protein>
<dbReference type="InterPro" id="IPR038479">
    <property type="entry name" value="Transthyretin-like_sf"/>
</dbReference>
<keyword evidence="4 5" id="KW-0732">Signal</keyword>
<evidence type="ECO:0008006" key="8">
    <source>
        <dbReference type="Google" id="ProtNLM"/>
    </source>
</evidence>
<evidence type="ECO:0000256" key="5">
    <source>
        <dbReference type="SAM" id="SignalP"/>
    </source>
</evidence>
<dbReference type="InterPro" id="IPR001534">
    <property type="entry name" value="Transthyretin-like"/>
</dbReference>
<keyword evidence="3" id="KW-0964">Secreted</keyword>
<evidence type="ECO:0000313" key="7">
    <source>
        <dbReference type="Proteomes" id="UP001331761"/>
    </source>
</evidence>
<name>A0AAN8F8T4_TRICO</name>
<dbReference type="AlphaFoldDB" id="A0AAN8F8T4"/>
<dbReference type="EMBL" id="WIXE01017552">
    <property type="protein sequence ID" value="KAK5971634.1"/>
    <property type="molecule type" value="Genomic_DNA"/>
</dbReference>
<evidence type="ECO:0000256" key="1">
    <source>
        <dbReference type="ARBA" id="ARBA00004613"/>
    </source>
</evidence>
<dbReference type="Gene3D" id="2.60.40.3330">
    <property type="match status" value="1"/>
</dbReference>
<comment type="subcellular location">
    <subcellularLocation>
        <location evidence="1">Secreted</location>
    </subcellularLocation>
</comment>
<dbReference type="Pfam" id="PF01060">
    <property type="entry name" value="TTR-52"/>
    <property type="match status" value="1"/>
</dbReference>
<feature type="chain" id="PRO_5042950823" description="Transthyretin-like family protein" evidence="5">
    <location>
        <begin position="21"/>
        <end position="144"/>
    </location>
</feature>
<proteinExistence type="inferred from homology"/>